<dbReference type="InterPro" id="IPR050721">
    <property type="entry name" value="Trk_Ktr_HKT_K-transport"/>
</dbReference>
<feature type="transmembrane region" description="Helical" evidence="2">
    <location>
        <begin position="13"/>
        <end position="32"/>
    </location>
</feature>
<dbReference type="Pfam" id="PF07885">
    <property type="entry name" value="Ion_trans_2"/>
    <property type="match status" value="1"/>
</dbReference>
<dbReference type="InterPro" id="IPR036721">
    <property type="entry name" value="RCK_C_sf"/>
</dbReference>
<evidence type="ECO:0000313" key="6">
    <source>
        <dbReference type="Proteomes" id="UP000490060"/>
    </source>
</evidence>
<reference evidence="5 6" key="1">
    <citation type="submission" date="2017-11" db="EMBL/GenBank/DDBJ databases">
        <authorList>
            <person name="Duchaud E."/>
        </authorList>
    </citation>
    <scope>NUCLEOTIDE SEQUENCE [LARGE SCALE GENOMIC DNA]</scope>
    <source>
        <strain evidence="5 6">TNO010</strain>
    </source>
</reference>
<sequence length="334" mass="37260">MIKSLFKSKLYKAVLFSLLILLIGIVGYMWLFKYSFIDALYMTIITITTIGFGEVHPFGTGEKIFTIGLIVSSLFTFGYAVSLFSEYLISGQFFDQLKTKKVQKKIEKLQGHTIVCGYGRNGKQAISKLHSYNQKLVVIEKYDDIIKELDEHEILNIQGDATTDEALLKAGILNADYLITVLPSDADNLFVVLTASQLNKKCKIISRASEESSCSKLKIAGADNVIMPDKLGGAHMASLVVTPDVIEFVDRLTIEGDTTANLEEIQIDNLPTEYLNRTILDLDIRKKTGCTVIGYRRKNKEYIINPEASLSLKAGGSLIVLGRPEQIIKLRELF</sequence>
<protein>
    <submittedName>
        <fullName evidence="5">Potassium transporter TrkA</fullName>
    </submittedName>
</protein>
<keyword evidence="2" id="KW-0812">Transmembrane</keyword>
<dbReference type="Gene3D" id="3.30.70.1450">
    <property type="entry name" value="Regulator of K+ conductance, C-terminal domain"/>
    <property type="match status" value="1"/>
</dbReference>
<evidence type="ECO:0000256" key="2">
    <source>
        <dbReference type="SAM" id="Phobius"/>
    </source>
</evidence>
<dbReference type="GeneID" id="86817517"/>
<dbReference type="PROSITE" id="PS51201">
    <property type="entry name" value="RCK_N"/>
    <property type="match status" value="1"/>
</dbReference>
<keyword evidence="2" id="KW-1133">Transmembrane helix</keyword>
<dbReference type="InterPro" id="IPR013099">
    <property type="entry name" value="K_chnl_dom"/>
</dbReference>
<dbReference type="PANTHER" id="PTHR43833">
    <property type="entry name" value="POTASSIUM CHANNEL PROTEIN 2-RELATED-RELATED"/>
    <property type="match status" value="1"/>
</dbReference>
<dbReference type="Pfam" id="PF02254">
    <property type="entry name" value="TrkA_N"/>
    <property type="match status" value="1"/>
</dbReference>
<dbReference type="SUPFAM" id="SSF51735">
    <property type="entry name" value="NAD(P)-binding Rossmann-fold domains"/>
    <property type="match status" value="1"/>
</dbReference>
<dbReference type="SUPFAM" id="SSF81324">
    <property type="entry name" value="Voltage-gated potassium channels"/>
    <property type="match status" value="1"/>
</dbReference>
<keyword evidence="2" id="KW-0472">Membrane</keyword>
<dbReference type="InterPro" id="IPR006037">
    <property type="entry name" value="RCK_C"/>
</dbReference>
<dbReference type="GO" id="GO:0005886">
    <property type="term" value="C:plasma membrane"/>
    <property type="evidence" value="ECO:0007669"/>
    <property type="project" value="UniProtKB-SubCell"/>
</dbReference>
<dbReference type="InterPro" id="IPR003148">
    <property type="entry name" value="RCK_N"/>
</dbReference>
<evidence type="ECO:0000259" key="3">
    <source>
        <dbReference type="PROSITE" id="PS51201"/>
    </source>
</evidence>
<name>A0A2I2M7W4_9FLAO</name>
<dbReference type="Gene3D" id="3.40.50.720">
    <property type="entry name" value="NAD(P)-binding Rossmann-like Domain"/>
    <property type="match status" value="1"/>
</dbReference>
<evidence type="ECO:0000259" key="4">
    <source>
        <dbReference type="PROSITE" id="PS51202"/>
    </source>
</evidence>
<comment type="subcellular location">
    <subcellularLocation>
        <location evidence="1">Cell membrane</location>
        <topology evidence="1">Multi-pass membrane protein</topology>
    </subcellularLocation>
</comment>
<feature type="domain" description="RCK N-terminal" evidence="3">
    <location>
        <begin position="110"/>
        <end position="227"/>
    </location>
</feature>
<dbReference type="GO" id="GO:0008324">
    <property type="term" value="F:monoatomic cation transmembrane transporter activity"/>
    <property type="evidence" value="ECO:0007669"/>
    <property type="project" value="InterPro"/>
</dbReference>
<organism evidence="5 6">
    <name type="scientific">Tenacibaculum finnmarkense genomovar ulcerans</name>
    <dbReference type="NCBI Taxonomy" id="2781388"/>
    <lineage>
        <taxon>Bacteria</taxon>
        <taxon>Pseudomonadati</taxon>
        <taxon>Bacteroidota</taxon>
        <taxon>Flavobacteriia</taxon>
        <taxon>Flavobacteriales</taxon>
        <taxon>Flavobacteriaceae</taxon>
        <taxon>Tenacibaculum</taxon>
        <taxon>Tenacibaculum finnmarkense</taxon>
    </lineage>
</organism>
<dbReference type="Proteomes" id="UP000490060">
    <property type="component" value="Unassembled WGS sequence"/>
</dbReference>
<dbReference type="PROSITE" id="PS51202">
    <property type="entry name" value="RCK_C"/>
    <property type="match status" value="1"/>
</dbReference>
<dbReference type="PANTHER" id="PTHR43833:SF9">
    <property type="entry name" value="POTASSIUM CHANNEL PROTEIN YUGO-RELATED"/>
    <property type="match status" value="1"/>
</dbReference>
<proteinExistence type="predicted"/>
<evidence type="ECO:0000313" key="5">
    <source>
        <dbReference type="EMBL" id="SOU88631.1"/>
    </source>
</evidence>
<dbReference type="GO" id="GO:0006813">
    <property type="term" value="P:potassium ion transport"/>
    <property type="evidence" value="ECO:0007669"/>
    <property type="project" value="InterPro"/>
</dbReference>
<dbReference type="Pfam" id="PF02080">
    <property type="entry name" value="TrkA_C"/>
    <property type="match status" value="1"/>
</dbReference>
<dbReference type="EMBL" id="OENE01000015">
    <property type="protein sequence ID" value="SOU88631.1"/>
    <property type="molecule type" value="Genomic_DNA"/>
</dbReference>
<evidence type="ECO:0000256" key="1">
    <source>
        <dbReference type="ARBA" id="ARBA00004651"/>
    </source>
</evidence>
<dbReference type="RefSeq" id="WP_172505246.1">
    <property type="nucleotide sequence ID" value="NZ_JAFMUG010000001.1"/>
</dbReference>
<feature type="transmembrane region" description="Helical" evidence="2">
    <location>
        <begin position="39"/>
        <end position="58"/>
    </location>
</feature>
<gene>
    <name evidence="5" type="ORF">TNO010_220069</name>
</gene>
<feature type="transmembrane region" description="Helical" evidence="2">
    <location>
        <begin position="64"/>
        <end position="89"/>
    </location>
</feature>
<dbReference type="AlphaFoldDB" id="A0A2I2M7W4"/>
<dbReference type="InterPro" id="IPR036291">
    <property type="entry name" value="NAD(P)-bd_dom_sf"/>
</dbReference>
<accession>A0A2I2M7W4</accession>
<feature type="domain" description="RCK C-terminal" evidence="4">
    <location>
        <begin position="249"/>
        <end position="334"/>
    </location>
</feature>
<dbReference type="Gene3D" id="1.10.287.70">
    <property type="match status" value="1"/>
</dbReference>
<dbReference type="SUPFAM" id="SSF116726">
    <property type="entry name" value="TrkA C-terminal domain-like"/>
    <property type="match status" value="1"/>
</dbReference>